<dbReference type="GO" id="GO:0000139">
    <property type="term" value="C:Golgi membrane"/>
    <property type="evidence" value="ECO:0007669"/>
    <property type="project" value="UniProtKB-SubCell"/>
</dbReference>
<name>A0AAE0Z396_9GAST</name>
<protein>
    <recommendedName>
        <fullName evidence="10">Cation-dependent mannose-6-phosphate receptor</fullName>
    </recommendedName>
</protein>
<comment type="caution">
    <text evidence="8">The sequence shown here is derived from an EMBL/GenBank/DDBJ whole genome shotgun (WGS) entry which is preliminary data.</text>
</comment>
<accession>A0AAE0Z396</accession>
<organism evidence="8 9">
    <name type="scientific">Elysia crispata</name>
    <name type="common">lettuce slug</name>
    <dbReference type="NCBI Taxonomy" id="231223"/>
    <lineage>
        <taxon>Eukaryota</taxon>
        <taxon>Metazoa</taxon>
        <taxon>Spiralia</taxon>
        <taxon>Lophotrochozoa</taxon>
        <taxon>Mollusca</taxon>
        <taxon>Gastropoda</taxon>
        <taxon>Heterobranchia</taxon>
        <taxon>Euthyneura</taxon>
        <taxon>Panpulmonata</taxon>
        <taxon>Sacoglossa</taxon>
        <taxon>Placobranchoidea</taxon>
        <taxon>Plakobranchidae</taxon>
        <taxon>Elysia</taxon>
    </lineage>
</organism>
<dbReference type="InterPro" id="IPR018939">
    <property type="entry name" value="Autophagy-rel_prot_27"/>
</dbReference>
<evidence type="ECO:0000256" key="6">
    <source>
        <dbReference type="SAM" id="Phobius"/>
    </source>
</evidence>
<dbReference type="Pfam" id="PF09451">
    <property type="entry name" value="ATG27"/>
    <property type="match status" value="1"/>
</dbReference>
<feature type="chain" id="PRO_5042187075" description="Cation-dependent mannose-6-phosphate receptor" evidence="7">
    <location>
        <begin position="25"/>
        <end position="243"/>
    </location>
</feature>
<keyword evidence="5 6" id="KW-0472">Membrane</keyword>
<keyword evidence="3 7" id="KW-0732">Signal</keyword>
<evidence type="ECO:0000256" key="1">
    <source>
        <dbReference type="ARBA" id="ARBA00004167"/>
    </source>
</evidence>
<evidence type="ECO:0000256" key="5">
    <source>
        <dbReference type="ARBA" id="ARBA00023136"/>
    </source>
</evidence>
<evidence type="ECO:0000256" key="3">
    <source>
        <dbReference type="ARBA" id="ARBA00022729"/>
    </source>
</evidence>
<sequence>MAFGATAATVVTFTFTLCVVSTLGQGLKSCEYDTDSCGCKTDQGLISLKQYGDKGLKYYDSSSSAEYNWNPCKDMTIGVVTAACIQAFPPTLSFDCGTHDSTSSAVKEGFATFHMAATIENRQSEVKCTCKSGEEEFKFVTEDPPGYYYLELASDACCPGGSAGGGGGGGSRGLSAGSYILIVFFSLLFVYLVAGVAVQVGLKHAEGRDRFPHVIYWMAVPGLIKDGFRFTFSWGKRPSYDEV</sequence>
<dbReference type="AlphaFoldDB" id="A0AAE0Z396"/>
<feature type="transmembrane region" description="Helical" evidence="6">
    <location>
        <begin position="179"/>
        <end position="202"/>
    </location>
</feature>
<dbReference type="Proteomes" id="UP001283361">
    <property type="component" value="Unassembled WGS sequence"/>
</dbReference>
<evidence type="ECO:0000256" key="4">
    <source>
        <dbReference type="ARBA" id="ARBA00022989"/>
    </source>
</evidence>
<dbReference type="PANTHER" id="PTHR15071">
    <property type="entry name" value="MANNOSE-6-PHOSPHATE RECEPTOR FAMILY MEMBER"/>
    <property type="match status" value="1"/>
</dbReference>
<keyword evidence="9" id="KW-1185">Reference proteome</keyword>
<reference evidence="8" key="1">
    <citation type="journal article" date="2023" name="G3 (Bethesda)">
        <title>A reference genome for the long-term kleptoplast-retaining sea slug Elysia crispata morphotype clarki.</title>
        <authorList>
            <person name="Eastman K.E."/>
            <person name="Pendleton A.L."/>
            <person name="Shaikh M.A."/>
            <person name="Suttiyut T."/>
            <person name="Ogas R."/>
            <person name="Tomko P."/>
            <person name="Gavelis G."/>
            <person name="Widhalm J.R."/>
            <person name="Wisecaver J.H."/>
        </authorList>
    </citation>
    <scope>NUCLEOTIDE SEQUENCE</scope>
    <source>
        <strain evidence="8">ECLA1</strain>
    </source>
</reference>
<evidence type="ECO:0000256" key="2">
    <source>
        <dbReference type="ARBA" id="ARBA00022692"/>
    </source>
</evidence>
<dbReference type="GO" id="GO:0005802">
    <property type="term" value="C:trans-Golgi network"/>
    <property type="evidence" value="ECO:0007669"/>
    <property type="project" value="TreeGrafter"/>
</dbReference>
<dbReference type="EMBL" id="JAWDGP010004759">
    <property type="protein sequence ID" value="KAK3762079.1"/>
    <property type="molecule type" value="Genomic_DNA"/>
</dbReference>
<evidence type="ECO:0000313" key="9">
    <source>
        <dbReference type="Proteomes" id="UP001283361"/>
    </source>
</evidence>
<gene>
    <name evidence="8" type="ORF">RRG08_037177</name>
</gene>
<comment type="subcellular location">
    <subcellularLocation>
        <location evidence="1">Membrane</location>
        <topology evidence="1">Single-pass membrane protein</topology>
    </subcellularLocation>
</comment>
<dbReference type="PANTHER" id="PTHR15071:SF0">
    <property type="entry name" value="MANNOSE 6-PHOSPHATE RECEPTOR-LIKE PROTEIN 1"/>
    <property type="match status" value="1"/>
</dbReference>
<feature type="signal peptide" evidence="7">
    <location>
        <begin position="1"/>
        <end position="24"/>
    </location>
</feature>
<evidence type="ECO:0008006" key="10">
    <source>
        <dbReference type="Google" id="ProtNLM"/>
    </source>
</evidence>
<evidence type="ECO:0000313" key="8">
    <source>
        <dbReference type="EMBL" id="KAK3762079.1"/>
    </source>
</evidence>
<proteinExistence type="predicted"/>
<keyword evidence="4 6" id="KW-1133">Transmembrane helix</keyword>
<evidence type="ECO:0000256" key="7">
    <source>
        <dbReference type="SAM" id="SignalP"/>
    </source>
</evidence>
<keyword evidence="2 6" id="KW-0812">Transmembrane</keyword>